<dbReference type="SUPFAM" id="SSF53649">
    <property type="entry name" value="Alkaline phosphatase-like"/>
    <property type="match status" value="1"/>
</dbReference>
<keyword evidence="2" id="KW-1185">Reference proteome</keyword>
<dbReference type="InterPro" id="IPR017850">
    <property type="entry name" value="Alkaline_phosphatase_core_sf"/>
</dbReference>
<protein>
    <recommendedName>
        <fullName evidence="3">Sulfatase N-terminal domain-containing protein</fullName>
    </recommendedName>
</protein>
<evidence type="ECO:0000313" key="1">
    <source>
        <dbReference type="EMBL" id="GAA0746334.1"/>
    </source>
</evidence>
<organism evidence="1 2">
    <name type="scientific">Ideonella azotifigens</name>
    <dbReference type="NCBI Taxonomy" id="513160"/>
    <lineage>
        <taxon>Bacteria</taxon>
        <taxon>Pseudomonadati</taxon>
        <taxon>Pseudomonadota</taxon>
        <taxon>Betaproteobacteria</taxon>
        <taxon>Burkholderiales</taxon>
        <taxon>Sphaerotilaceae</taxon>
        <taxon>Ideonella</taxon>
    </lineage>
</organism>
<name>A0ABP3V145_9BURK</name>
<evidence type="ECO:0000313" key="2">
    <source>
        <dbReference type="Proteomes" id="UP001500279"/>
    </source>
</evidence>
<evidence type="ECO:0008006" key="3">
    <source>
        <dbReference type="Google" id="ProtNLM"/>
    </source>
</evidence>
<gene>
    <name evidence="1" type="ORF">GCM10009107_13690</name>
</gene>
<comment type="caution">
    <text evidence="1">The sequence shown here is derived from an EMBL/GenBank/DDBJ whole genome shotgun (WGS) entry which is preliminary data.</text>
</comment>
<proteinExistence type="predicted"/>
<dbReference type="Proteomes" id="UP001500279">
    <property type="component" value="Unassembled WGS sequence"/>
</dbReference>
<sequence length="161" mass="17737">MVRILQAIAEAKNFDNSLILIHSDHGFDSVNSDPGPFAKEVPIDVENAITTNETFDTPGVMRRLRPLILSKRPAQSGEIQTSPKQVQLLDISATIYSELNMSNSSDGDSIFCDSCPYKPVEIYFGASRLSSIPHGKKFLFLKSSYSQSTGWGPVTKVEAIR</sequence>
<dbReference type="EMBL" id="BAAAEW010000006">
    <property type="protein sequence ID" value="GAA0746334.1"/>
    <property type="molecule type" value="Genomic_DNA"/>
</dbReference>
<accession>A0ABP3V145</accession>
<dbReference type="Gene3D" id="3.40.720.10">
    <property type="entry name" value="Alkaline Phosphatase, subunit A"/>
    <property type="match status" value="1"/>
</dbReference>
<reference evidence="2" key="1">
    <citation type="journal article" date="2019" name="Int. J. Syst. Evol. Microbiol.">
        <title>The Global Catalogue of Microorganisms (GCM) 10K type strain sequencing project: providing services to taxonomists for standard genome sequencing and annotation.</title>
        <authorList>
            <consortium name="The Broad Institute Genomics Platform"/>
            <consortium name="The Broad Institute Genome Sequencing Center for Infectious Disease"/>
            <person name="Wu L."/>
            <person name="Ma J."/>
        </authorList>
    </citation>
    <scope>NUCLEOTIDE SEQUENCE [LARGE SCALE GENOMIC DNA]</scope>
    <source>
        <strain evidence="2">JCM 15503</strain>
    </source>
</reference>